<accession>A0A183J7W8</accession>
<protein>
    <submittedName>
        <fullName evidence="3">Secreted protein</fullName>
    </submittedName>
</protein>
<dbReference type="WBParaSite" id="SBAD_0001236501-mRNA-1">
    <property type="protein sequence ID" value="SBAD_0001236501-mRNA-1"/>
    <property type="gene ID" value="SBAD_0001236501"/>
</dbReference>
<organism evidence="3">
    <name type="scientific">Soboliphyme baturini</name>
    <dbReference type="NCBI Taxonomy" id="241478"/>
    <lineage>
        <taxon>Eukaryota</taxon>
        <taxon>Metazoa</taxon>
        <taxon>Ecdysozoa</taxon>
        <taxon>Nematoda</taxon>
        <taxon>Enoplea</taxon>
        <taxon>Dorylaimia</taxon>
        <taxon>Dioctophymatida</taxon>
        <taxon>Dioctophymatoidea</taxon>
        <taxon>Soboliphymatidae</taxon>
        <taxon>Soboliphyme</taxon>
    </lineage>
</organism>
<gene>
    <name evidence="1" type="ORF">SBAD_LOCUS11965</name>
</gene>
<evidence type="ECO:0000313" key="1">
    <source>
        <dbReference type="EMBL" id="VDP44367.1"/>
    </source>
</evidence>
<sequence length="115" mass="12615">MMMTLPSRHVVLCSVVQLPQLQSSPPSPICYGGFVMVTLSNLRFERLQPRLLPVTTQMAPVDFQPLTSITIVVVAVLMFFCSRLIPPIKPATLLPHPLHTSALPLPKVSVSLSKT</sequence>
<keyword evidence="2" id="KW-1185">Reference proteome</keyword>
<evidence type="ECO:0000313" key="3">
    <source>
        <dbReference type="WBParaSite" id="SBAD_0001236501-mRNA-1"/>
    </source>
</evidence>
<dbReference type="EMBL" id="UZAM01016695">
    <property type="protein sequence ID" value="VDP44367.1"/>
    <property type="molecule type" value="Genomic_DNA"/>
</dbReference>
<dbReference type="Proteomes" id="UP000270296">
    <property type="component" value="Unassembled WGS sequence"/>
</dbReference>
<proteinExistence type="predicted"/>
<name>A0A183J7W8_9BILA</name>
<reference evidence="1 2" key="2">
    <citation type="submission" date="2018-11" db="EMBL/GenBank/DDBJ databases">
        <authorList>
            <consortium name="Pathogen Informatics"/>
        </authorList>
    </citation>
    <scope>NUCLEOTIDE SEQUENCE [LARGE SCALE GENOMIC DNA]</scope>
</reference>
<reference evidence="3" key="1">
    <citation type="submission" date="2016-06" db="UniProtKB">
        <authorList>
            <consortium name="WormBaseParasite"/>
        </authorList>
    </citation>
    <scope>IDENTIFICATION</scope>
</reference>
<evidence type="ECO:0000313" key="2">
    <source>
        <dbReference type="Proteomes" id="UP000270296"/>
    </source>
</evidence>
<dbReference type="AlphaFoldDB" id="A0A183J7W8"/>